<dbReference type="Proteomes" id="UP000467840">
    <property type="component" value="Chromosome 15"/>
</dbReference>
<dbReference type="InterPro" id="IPR008581">
    <property type="entry name" value="DUF863_pln"/>
</dbReference>
<gene>
    <name evidence="1" type="ORF">GH714_008985</name>
</gene>
<comment type="caution">
    <text evidence="1">The sequence shown here is derived from an EMBL/GenBank/DDBJ whole genome shotgun (WGS) entry which is preliminary data.</text>
</comment>
<name>A0A6A6MGZ9_HEVBR</name>
<evidence type="ECO:0000313" key="1">
    <source>
        <dbReference type="EMBL" id="KAF2313061.1"/>
    </source>
</evidence>
<reference evidence="1 2" key="1">
    <citation type="journal article" date="2020" name="Mol. Plant">
        <title>The Chromosome-Based Rubber Tree Genome Provides New Insights into Spurge Genome Evolution and Rubber Biosynthesis.</title>
        <authorList>
            <person name="Liu J."/>
            <person name="Shi C."/>
            <person name="Shi C.C."/>
            <person name="Li W."/>
            <person name="Zhang Q.J."/>
            <person name="Zhang Y."/>
            <person name="Li K."/>
            <person name="Lu H.F."/>
            <person name="Shi C."/>
            <person name="Zhu S.T."/>
            <person name="Xiao Z.Y."/>
            <person name="Nan H."/>
            <person name="Yue Y."/>
            <person name="Zhu X.G."/>
            <person name="Wu Y."/>
            <person name="Hong X.N."/>
            <person name="Fan G.Y."/>
            <person name="Tong Y."/>
            <person name="Zhang D."/>
            <person name="Mao C.L."/>
            <person name="Liu Y.L."/>
            <person name="Hao S.J."/>
            <person name="Liu W.Q."/>
            <person name="Lv M.Q."/>
            <person name="Zhang H.B."/>
            <person name="Liu Y."/>
            <person name="Hu-Tang G.R."/>
            <person name="Wang J.P."/>
            <person name="Wang J.H."/>
            <person name="Sun Y.H."/>
            <person name="Ni S.B."/>
            <person name="Chen W.B."/>
            <person name="Zhang X.C."/>
            <person name="Jiao Y.N."/>
            <person name="Eichler E.E."/>
            <person name="Li G.H."/>
            <person name="Liu X."/>
            <person name="Gao L.Z."/>
        </authorList>
    </citation>
    <scope>NUCLEOTIDE SEQUENCE [LARGE SCALE GENOMIC DNA]</scope>
    <source>
        <strain evidence="2">cv. GT1</strain>
        <tissue evidence="1">Leaf</tissue>
    </source>
</reference>
<proteinExistence type="predicted"/>
<protein>
    <submittedName>
        <fullName evidence="1">Uncharacterized protein</fullName>
    </submittedName>
</protein>
<sequence>MARGTTTVFFDSFELITLNLTESNVDDNSVSSKPFEVNDMELKDLGSKLRRGRRMKDFQREILPSLASLSRHEILEDINIMEGVLRSREYRKFRAKMAVHGENCSAPVDLIRQDYIMKEGVCVSLNPRWDFKVHEAAQSSFRQARLFSCISDKNHKRSIQEVSLIAQGAVNEFRNLLTLLDGSSQSDPKRIRKGPLLLSYDINPVELMDCPSSMPQSSGCNLTTQPHVIRQLFPLQSIQATNSFIPTASFSFDREKSKSKANVDVTNCLMIPNLSLSQPSTSLLSLDGRGDTGKRLVHHSASETLASRDYYSMFPRKVG</sequence>
<evidence type="ECO:0000313" key="2">
    <source>
        <dbReference type="Proteomes" id="UP000467840"/>
    </source>
</evidence>
<dbReference type="PANTHER" id="PTHR33167:SF29">
    <property type="entry name" value="T28K15.14 PROTEIN"/>
    <property type="match status" value="1"/>
</dbReference>
<dbReference type="PANTHER" id="PTHR33167">
    <property type="entry name" value="TRANSCRIPTION FACTOR, PUTATIVE (DUF863)-RELATED"/>
    <property type="match status" value="1"/>
</dbReference>
<dbReference type="EMBL" id="JAAGAX010000005">
    <property type="protein sequence ID" value="KAF2313061.1"/>
    <property type="molecule type" value="Genomic_DNA"/>
</dbReference>
<dbReference type="AlphaFoldDB" id="A0A6A6MGZ9"/>
<dbReference type="Pfam" id="PF05904">
    <property type="entry name" value="DUF863"/>
    <property type="match status" value="1"/>
</dbReference>
<accession>A0A6A6MGZ9</accession>
<keyword evidence="2" id="KW-1185">Reference proteome</keyword>
<organism evidence="1 2">
    <name type="scientific">Hevea brasiliensis</name>
    <name type="common">Para rubber tree</name>
    <name type="synonym">Siphonia brasiliensis</name>
    <dbReference type="NCBI Taxonomy" id="3981"/>
    <lineage>
        <taxon>Eukaryota</taxon>
        <taxon>Viridiplantae</taxon>
        <taxon>Streptophyta</taxon>
        <taxon>Embryophyta</taxon>
        <taxon>Tracheophyta</taxon>
        <taxon>Spermatophyta</taxon>
        <taxon>Magnoliopsida</taxon>
        <taxon>eudicotyledons</taxon>
        <taxon>Gunneridae</taxon>
        <taxon>Pentapetalae</taxon>
        <taxon>rosids</taxon>
        <taxon>fabids</taxon>
        <taxon>Malpighiales</taxon>
        <taxon>Euphorbiaceae</taxon>
        <taxon>Crotonoideae</taxon>
        <taxon>Micrandreae</taxon>
        <taxon>Hevea</taxon>
    </lineage>
</organism>